<dbReference type="RefSeq" id="WP_246402544.1">
    <property type="nucleotide sequence ID" value="NZ_BAAATF010000003.1"/>
</dbReference>
<dbReference type="Proteomes" id="UP000540568">
    <property type="component" value="Unassembled WGS sequence"/>
</dbReference>
<evidence type="ECO:0000259" key="2">
    <source>
        <dbReference type="Pfam" id="PF21181"/>
    </source>
</evidence>
<evidence type="ECO:0008006" key="5">
    <source>
        <dbReference type="Google" id="ProtNLM"/>
    </source>
</evidence>
<dbReference type="AlphaFoldDB" id="A0A7W3PE59"/>
<dbReference type="Gene3D" id="2.60.120.260">
    <property type="entry name" value="Galactose-binding domain-like"/>
    <property type="match status" value="1"/>
</dbReference>
<organism evidence="3 4">
    <name type="scientific">Promicromonospora sukumoe</name>
    <dbReference type="NCBI Taxonomy" id="88382"/>
    <lineage>
        <taxon>Bacteria</taxon>
        <taxon>Bacillati</taxon>
        <taxon>Actinomycetota</taxon>
        <taxon>Actinomycetes</taxon>
        <taxon>Micrococcales</taxon>
        <taxon>Promicromonosporaceae</taxon>
        <taxon>Promicromonospora</taxon>
    </lineage>
</organism>
<feature type="domain" description="SGNH hydrolase-type esterase" evidence="1">
    <location>
        <begin position="179"/>
        <end position="373"/>
    </location>
</feature>
<accession>A0A7W3PE59</accession>
<dbReference type="InterPro" id="IPR036514">
    <property type="entry name" value="SGNH_hydro_sf"/>
</dbReference>
<dbReference type="SUPFAM" id="SSF52266">
    <property type="entry name" value="SGNH hydrolase"/>
    <property type="match status" value="1"/>
</dbReference>
<comment type="caution">
    <text evidence="3">The sequence shown here is derived from an EMBL/GenBank/DDBJ whole genome shotgun (WGS) entry which is preliminary data.</text>
</comment>
<feature type="domain" description="SsfX3-like N-terminal" evidence="2">
    <location>
        <begin position="21"/>
        <end position="151"/>
    </location>
</feature>
<dbReference type="Pfam" id="PF13472">
    <property type="entry name" value="Lipase_GDSL_2"/>
    <property type="match status" value="1"/>
</dbReference>
<protein>
    <recommendedName>
        <fullName evidence="5">GDSL-like lipase/acylhydrolase family protein</fullName>
    </recommendedName>
</protein>
<proteinExistence type="predicted"/>
<evidence type="ECO:0000313" key="3">
    <source>
        <dbReference type="EMBL" id="MBA8808573.1"/>
    </source>
</evidence>
<dbReference type="InterPro" id="IPR048977">
    <property type="entry name" value="SsfX3-like_N"/>
</dbReference>
<keyword evidence="4" id="KW-1185">Reference proteome</keyword>
<gene>
    <name evidence="3" type="ORF">FHX71_002515</name>
</gene>
<reference evidence="3 4" key="1">
    <citation type="submission" date="2020-07" db="EMBL/GenBank/DDBJ databases">
        <title>Sequencing the genomes of 1000 actinobacteria strains.</title>
        <authorList>
            <person name="Klenk H.-P."/>
        </authorList>
    </citation>
    <scope>NUCLEOTIDE SEQUENCE [LARGE SCALE GENOMIC DNA]</scope>
    <source>
        <strain evidence="3 4">DSM 44121</strain>
    </source>
</reference>
<evidence type="ECO:0000313" key="4">
    <source>
        <dbReference type="Proteomes" id="UP000540568"/>
    </source>
</evidence>
<dbReference type="Gene3D" id="3.40.50.1110">
    <property type="entry name" value="SGNH hydrolase"/>
    <property type="match status" value="1"/>
</dbReference>
<dbReference type="EMBL" id="JACGWV010000001">
    <property type="protein sequence ID" value="MBA8808573.1"/>
    <property type="molecule type" value="Genomic_DNA"/>
</dbReference>
<sequence length="400" mass="43002">MNDKNEEHTMLSTPLTPAFVHGAAEIETTERGLRPHRLPQWARTQFPDPHLLMMEAQPSGVRLELTTAARTVAVVTHPSRLAYRGADRPRGSVDLVVDGVPVASSPLDGGDVVLADLQTGATEFLPGSAHTTTFDGLPAGEKRVEVWLPHNESVELIELRTDEPVAPVEQDRPVWLHHGSSISHGSNASTPTQIWPAVAARLGDVSLRNLGLGGNALVDPFVARTIRDAPADVISVKLGINVVNLDGMRLRTFVPAVHGFLDTIRDGHPTTPLLLVSPIFCGIHEDTPGPGAVDPESLGTDQVRFVATGRSEEQQQGKLTLRVIRDALASVVEHRADDVNLHYLDGTALYGADDAVDHPLPDALHPDTATHRIIGERFAAHAFSGTGPFGRTTARGTARR</sequence>
<name>A0A7W3PE59_9MICO</name>
<dbReference type="InterPro" id="IPR013830">
    <property type="entry name" value="SGNH_hydro"/>
</dbReference>
<dbReference type="Pfam" id="PF21181">
    <property type="entry name" value="SsfX3_N"/>
    <property type="match status" value="1"/>
</dbReference>
<evidence type="ECO:0000259" key="1">
    <source>
        <dbReference type="Pfam" id="PF13472"/>
    </source>
</evidence>